<feature type="region of interest" description="Disordered" evidence="1">
    <location>
        <begin position="65"/>
        <end position="100"/>
    </location>
</feature>
<feature type="transmembrane region" description="Helical" evidence="2">
    <location>
        <begin position="30"/>
        <end position="48"/>
    </location>
</feature>
<keyword evidence="2" id="KW-1133">Transmembrane helix</keyword>
<feature type="compositionally biased region" description="Polar residues" evidence="1">
    <location>
        <begin position="1"/>
        <end position="10"/>
    </location>
</feature>
<organism evidence="3 4">
    <name type="scientific">Lapillicoccus jejuensis</name>
    <dbReference type="NCBI Taxonomy" id="402171"/>
    <lineage>
        <taxon>Bacteria</taxon>
        <taxon>Bacillati</taxon>
        <taxon>Actinomycetota</taxon>
        <taxon>Actinomycetes</taxon>
        <taxon>Micrococcales</taxon>
        <taxon>Intrasporangiaceae</taxon>
        <taxon>Lapillicoccus</taxon>
    </lineage>
</organism>
<feature type="region of interest" description="Disordered" evidence="1">
    <location>
        <begin position="1"/>
        <end position="21"/>
    </location>
</feature>
<dbReference type="Proteomes" id="UP000317893">
    <property type="component" value="Unassembled WGS sequence"/>
</dbReference>
<keyword evidence="2" id="KW-0472">Membrane</keyword>
<evidence type="ECO:0000256" key="2">
    <source>
        <dbReference type="SAM" id="Phobius"/>
    </source>
</evidence>
<name>A0A542DYV5_9MICO</name>
<protein>
    <submittedName>
        <fullName evidence="3">Uncharacterized protein</fullName>
    </submittedName>
</protein>
<evidence type="ECO:0000313" key="3">
    <source>
        <dbReference type="EMBL" id="TQJ08281.1"/>
    </source>
</evidence>
<evidence type="ECO:0000256" key="1">
    <source>
        <dbReference type="SAM" id="MobiDB-lite"/>
    </source>
</evidence>
<proteinExistence type="predicted"/>
<accession>A0A542DYV5</accession>
<feature type="compositionally biased region" description="Low complexity" evidence="1">
    <location>
        <begin position="79"/>
        <end position="100"/>
    </location>
</feature>
<comment type="caution">
    <text evidence="3">The sequence shown here is derived from an EMBL/GenBank/DDBJ whole genome shotgun (WGS) entry which is preliminary data.</text>
</comment>
<reference evidence="3 4" key="1">
    <citation type="submission" date="2019-06" db="EMBL/GenBank/DDBJ databases">
        <title>Sequencing the genomes of 1000 actinobacteria strains.</title>
        <authorList>
            <person name="Klenk H.-P."/>
        </authorList>
    </citation>
    <scope>NUCLEOTIDE SEQUENCE [LARGE SCALE GENOMIC DNA]</scope>
    <source>
        <strain evidence="3 4">DSM 18607</strain>
    </source>
</reference>
<dbReference type="AlphaFoldDB" id="A0A542DYV5"/>
<evidence type="ECO:0000313" key="4">
    <source>
        <dbReference type="Proteomes" id="UP000317893"/>
    </source>
</evidence>
<dbReference type="EMBL" id="VFMN01000001">
    <property type="protein sequence ID" value="TQJ08281.1"/>
    <property type="molecule type" value="Genomic_DNA"/>
</dbReference>
<keyword evidence="4" id="KW-1185">Reference proteome</keyword>
<gene>
    <name evidence="3" type="ORF">FB458_1365</name>
</gene>
<sequence>MVTAPSSSLVAPQPPIHPSQRLVDEKQGPAVYKVYAVLLLLALALLLMPSVRRSLGGLAGLGRKENRQDLARSAREQARTAAEQARAAAGTARQAAGTAADVARGTAGAVRDAGDSLSQTLTDRRLRTIGRTVTAEGGPGELASLLAEAVATVAVVDPVAPREGETQAWVHSGTGDTRYAARPGPATAPTTVVGVVEFEVVMGEPQGASVTGHVLEAVTEALDRAGIRWTEAVHPFTPGPADTTDGFRRLT</sequence>
<feature type="compositionally biased region" description="Basic and acidic residues" evidence="1">
    <location>
        <begin position="65"/>
        <end position="78"/>
    </location>
</feature>
<keyword evidence="2" id="KW-0812">Transmembrane</keyword>